<dbReference type="EC" id="2.7.11.1" evidence="1"/>
<comment type="subcellular location">
    <subcellularLocation>
        <location evidence="11">Spore membrane</location>
        <topology evidence="11">Single-pass type II membrane protein</topology>
    </subcellularLocation>
</comment>
<dbReference type="PANTHER" id="PTHR43289:SF34">
    <property type="entry name" value="SERINE_THREONINE-PROTEIN KINASE YBDM-RELATED"/>
    <property type="match status" value="1"/>
</dbReference>
<evidence type="ECO:0000256" key="3">
    <source>
        <dbReference type="ARBA" id="ARBA00022544"/>
    </source>
</evidence>
<protein>
    <recommendedName>
        <fullName evidence="12">Serine/threonine-protein kinase PrkC</fullName>
        <ecNumber evidence="1">2.7.11.1</ecNumber>
    </recommendedName>
</protein>
<evidence type="ECO:0000256" key="12">
    <source>
        <dbReference type="ARBA" id="ARBA00070041"/>
    </source>
</evidence>
<keyword evidence="8" id="KW-0735">Signal-anchor</keyword>
<dbReference type="FunFam" id="1.10.510.10:FF:000021">
    <property type="entry name" value="Serine/threonine protein kinase"/>
    <property type="match status" value="1"/>
</dbReference>
<dbReference type="GO" id="GO:0005524">
    <property type="term" value="F:ATP binding"/>
    <property type="evidence" value="ECO:0007669"/>
    <property type="project" value="UniProtKB-UniRule"/>
</dbReference>
<dbReference type="RefSeq" id="WP_323741838.1">
    <property type="nucleotide sequence ID" value="NZ_WJNH01000002.1"/>
</dbReference>
<feature type="region of interest" description="Disordered" evidence="14">
    <location>
        <begin position="580"/>
        <end position="606"/>
    </location>
</feature>
<evidence type="ECO:0000256" key="11">
    <source>
        <dbReference type="ARBA" id="ARBA00060432"/>
    </source>
</evidence>
<dbReference type="Pfam" id="PF03793">
    <property type="entry name" value="PASTA"/>
    <property type="match status" value="3"/>
</dbReference>
<evidence type="ECO:0000259" key="16">
    <source>
        <dbReference type="PROSITE" id="PS50011"/>
    </source>
</evidence>
<dbReference type="GO" id="GO:0009847">
    <property type="term" value="P:spore germination"/>
    <property type="evidence" value="ECO:0007669"/>
    <property type="project" value="UniProtKB-ARBA"/>
</dbReference>
<keyword evidence="15" id="KW-0812">Transmembrane</keyword>
<dbReference type="Gene3D" id="3.30.200.20">
    <property type="entry name" value="Phosphorylase Kinase, domain 1"/>
    <property type="match status" value="1"/>
</dbReference>
<comment type="catalytic activity">
    <reaction evidence="9">
        <text>L-threonyl-[protein] + ATP = O-phospho-L-threonyl-[protein] + ADP + H(+)</text>
        <dbReference type="Rhea" id="RHEA:46608"/>
        <dbReference type="Rhea" id="RHEA-COMP:11060"/>
        <dbReference type="Rhea" id="RHEA-COMP:11605"/>
        <dbReference type="ChEBI" id="CHEBI:15378"/>
        <dbReference type="ChEBI" id="CHEBI:30013"/>
        <dbReference type="ChEBI" id="CHEBI:30616"/>
        <dbReference type="ChEBI" id="CHEBI:61977"/>
        <dbReference type="ChEBI" id="CHEBI:456216"/>
        <dbReference type="EC" id="2.7.11.1"/>
    </reaction>
</comment>
<evidence type="ECO:0000256" key="7">
    <source>
        <dbReference type="ARBA" id="ARBA00022840"/>
    </source>
</evidence>
<dbReference type="SMART" id="SM00740">
    <property type="entry name" value="PASTA"/>
    <property type="match status" value="3"/>
</dbReference>
<evidence type="ECO:0000256" key="6">
    <source>
        <dbReference type="ARBA" id="ARBA00022777"/>
    </source>
</evidence>
<dbReference type="GO" id="GO:0004674">
    <property type="term" value="F:protein serine/threonine kinase activity"/>
    <property type="evidence" value="ECO:0007669"/>
    <property type="project" value="UniProtKB-KW"/>
</dbReference>
<dbReference type="SUPFAM" id="SSF56112">
    <property type="entry name" value="Protein kinase-like (PK-like)"/>
    <property type="match status" value="1"/>
</dbReference>
<evidence type="ECO:0000256" key="15">
    <source>
        <dbReference type="SAM" id="Phobius"/>
    </source>
</evidence>
<dbReference type="PANTHER" id="PTHR43289">
    <property type="entry name" value="MITOGEN-ACTIVATED PROTEIN KINASE KINASE KINASE 20-RELATED"/>
    <property type="match status" value="1"/>
</dbReference>
<organism evidence="18 19">
    <name type="scientific">Salinibacillus xinjiangensis</name>
    <dbReference type="NCBI Taxonomy" id="1229268"/>
    <lineage>
        <taxon>Bacteria</taxon>
        <taxon>Bacillati</taxon>
        <taxon>Bacillota</taxon>
        <taxon>Bacilli</taxon>
        <taxon>Bacillales</taxon>
        <taxon>Bacillaceae</taxon>
        <taxon>Salinibacillus</taxon>
    </lineage>
</organism>
<evidence type="ECO:0000313" key="18">
    <source>
        <dbReference type="EMBL" id="MRG85448.1"/>
    </source>
</evidence>
<evidence type="ECO:0000313" key="19">
    <source>
        <dbReference type="Proteomes" id="UP000480185"/>
    </source>
</evidence>
<evidence type="ECO:0000256" key="10">
    <source>
        <dbReference type="ARBA" id="ARBA00048679"/>
    </source>
</evidence>
<dbReference type="InterPro" id="IPR017441">
    <property type="entry name" value="Protein_kinase_ATP_BS"/>
</dbReference>
<dbReference type="InterPro" id="IPR011009">
    <property type="entry name" value="Kinase-like_dom_sf"/>
</dbReference>
<dbReference type="InterPro" id="IPR000719">
    <property type="entry name" value="Prot_kinase_dom"/>
</dbReference>
<evidence type="ECO:0000256" key="1">
    <source>
        <dbReference type="ARBA" id="ARBA00012513"/>
    </source>
</evidence>
<proteinExistence type="predicted"/>
<dbReference type="PROSITE" id="PS51178">
    <property type="entry name" value="PASTA"/>
    <property type="match status" value="3"/>
</dbReference>
<dbReference type="PROSITE" id="PS00107">
    <property type="entry name" value="PROTEIN_KINASE_ATP"/>
    <property type="match status" value="1"/>
</dbReference>
<accession>A0A6G1X3P2</accession>
<sequence>MFRGQVLSERYKIIDTIGGGGMANVYVARDLILERDVAIKVLRMEYADDDEFIERFRREAQSTISLSHPNIVNIYDVGEEDDNIYYIVMEYVKGMTLKQYIQNYGPLPVDEAIDIMKQVTSAITHAHNNEIIHRDLKPQNILIDQSGTAKVTDFGIAMALSRTSVTQTNSVLGSVHYLSPEQARGGTAIKKSDIYSLGIVFFEMLTGRLPFSGESAVSIALKHLQSETPSVRRWVPEIPQSVENIVLKATAKNPFHRYEYAYQFEEDLATALLPSRMNEKKFIPPQEEGEETKAIPVITNDHQIEHLENDETVVHKKQDDVTGEPKKKKKNWKVWTFSILGVLVAAAIVALFILPKLFMPEEVEVADVEGLTYEEAFNQLSDLGLNVENESRNSDTVEEGYVIESDPSAGSLVKEGQTVTIFTSIGKEKEVFGDYVGEQISQIRTLLEGLGYSDVREFNVTSDKEEGTIISQDPMPEAEVVPEETTVRLEVSSGPETISLRSLKGMTLEEVDQYISENELTMSSDPKEEFSDEVEEGKVISQIPEAYTEVEKGTEISVVISKGAEPKPKSFSVEYTVKVEQPTENEQGSGNNEEEQPPKQQEPQTKHVVINIEDIDGSTTYVNETIENDKTYQFEVTVAPGQTGSYQIIVDGTSVKQDEFSNPEGGD</sequence>
<dbReference type="InterPro" id="IPR008271">
    <property type="entry name" value="Ser/Thr_kinase_AS"/>
</dbReference>
<evidence type="ECO:0000256" key="4">
    <source>
        <dbReference type="ARBA" id="ARBA00022679"/>
    </source>
</evidence>
<keyword evidence="3" id="KW-0309">Germination</keyword>
<keyword evidence="15" id="KW-0472">Membrane</keyword>
<dbReference type="Proteomes" id="UP000480185">
    <property type="component" value="Unassembled WGS sequence"/>
</dbReference>
<keyword evidence="4" id="KW-0808">Transferase</keyword>
<dbReference type="AlphaFoldDB" id="A0A6G1X3P2"/>
<dbReference type="Pfam" id="PF00069">
    <property type="entry name" value="Pkinase"/>
    <property type="match status" value="1"/>
</dbReference>
<feature type="transmembrane region" description="Helical" evidence="15">
    <location>
        <begin position="334"/>
        <end position="354"/>
    </location>
</feature>
<dbReference type="Gene3D" id="3.30.10.20">
    <property type="match status" value="3"/>
</dbReference>
<feature type="domain" description="PASTA" evidence="17">
    <location>
        <begin position="426"/>
        <end position="493"/>
    </location>
</feature>
<dbReference type="Gene3D" id="1.10.510.10">
    <property type="entry name" value="Transferase(Phosphotransferase) domain 1"/>
    <property type="match status" value="1"/>
</dbReference>
<evidence type="ECO:0000256" key="8">
    <source>
        <dbReference type="ARBA" id="ARBA00022968"/>
    </source>
</evidence>
<name>A0A6G1X3P2_9BACI</name>
<evidence type="ECO:0000259" key="17">
    <source>
        <dbReference type="PROSITE" id="PS51178"/>
    </source>
</evidence>
<comment type="catalytic activity">
    <reaction evidence="10">
        <text>L-seryl-[protein] + ATP = O-phospho-L-seryl-[protein] + ADP + H(+)</text>
        <dbReference type="Rhea" id="RHEA:17989"/>
        <dbReference type="Rhea" id="RHEA-COMP:9863"/>
        <dbReference type="Rhea" id="RHEA-COMP:11604"/>
        <dbReference type="ChEBI" id="CHEBI:15378"/>
        <dbReference type="ChEBI" id="CHEBI:29999"/>
        <dbReference type="ChEBI" id="CHEBI:30616"/>
        <dbReference type="ChEBI" id="CHEBI:83421"/>
        <dbReference type="ChEBI" id="CHEBI:456216"/>
        <dbReference type="EC" id="2.7.11.1"/>
    </reaction>
</comment>
<keyword evidence="2" id="KW-0723">Serine/threonine-protein kinase</keyword>
<evidence type="ECO:0000256" key="9">
    <source>
        <dbReference type="ARBA" id="ARBA00047899"/>
    </source>
</evidence>
<feature type="domain" description="PASTA" evidence="17">
    <location>
        <begin position="359"/>
        <end position="425"/>
    </location>
</feature>
<dbReference type="FunFam" id="3.30.200.20:FF:000035">
    <property type="entry name" value="Serine/threonine protein kinase Stk1"/>
    <property type="match status" value="1"/>
</dbReference>
<dbReference type="InterPro" id="IPR005543">
    <property type="entry name" value="PASTA_dom"/>
</dbReference>
<dbReference type="Gene3D" id="2.60.40.2560">
    <property type="match status" value="1"/>
</dbReference>
<dbReference type="GO" id="GO:0071224">
    <property type="term" value="P:cellular response to peptidoglycan"/>
    <property type="evidence" value="ECO:0007669"/>
    <property type="project" value="UniProtKB-ARBA"/>
</dbReference>
<comment type="caution">
    <text evidence="18">The sequence shown here is derived from an EMBL/GenBank/DDBJ whole genome shotgun (WGS) entry which is preliminary data.</text>
</comment>
<keyword evidence="5 13" id="KW-0547">Nucleotide-binding</keyword>
<gene>
    <name evidence="18" type="primary">pknB</name>
    <name evidence="18" type="ORF">GH754_03785</name>
</gene>
<dbReference type="PROSITE" id="PS00108">
    <property type="entry name" value="PROTEIN_KINASE_ST"/>
    <property type="match status" value="1"/>
</dbReference>
<feature type="domain" description="PASTA" evidence="17">
    <location>
        <begin position="494"/>
        <end position="562"/>
    </location>
</feature>
<dbReference type="SMART" id="SM00220">
    <property type="entry name" value="S_TKc"/>
    <property type="match status" value="1"/>
</dbReference>
<dbReference type="PROSITE" id="PS50011">
    <property type="entry name" value="PROTEIN_KINASE_DOM"/>
    <property type="match status" value="1"/>
</dbReference>
<evidence type="ECO:0000256" key="14">
    <source>
        <dbReference type="SAM" id="MobiDB-lite"/>
    </source>
</evidence>
<reference evidence="18 19" key="1">
    <citation type="submission" date="2019-11" db="EMBL/GenBank/DDBJ databases">
        <authorList>
            <person name="Li J."/>
        </authorList>
    </citation>
    <scope>NUCLEOTIDE SEQUENCE [LARGE SCALE GENOMIC DNA]</scope>
    <source>
        <strain evidence="18 19">J4</strain>
    </source>
</reference>
<evidence type="ECO:0000256" key="2">
    <source>
        <dbReference type="ARBA" id="ARBA00022527"/>
    </source>
</evidence>
<keyword evidence="7 13" id="KW-0067">ATP-binding</keyword>
<keyword evidence="19" id="KW-1185">Reference proteome</keyword>
<feature type="domain" description="Protein kinase" evidence="16">
    <location>
        <begin position="11"/>
        <end position="273"/>
    </location>
</feature>
<evidence type="ECO:0000256" key="13">
    <source>
        <dbReference type="PROSITE-ProRule" id="PRU10141"/>
    </source>
</evidence>
<dbReference type="CDD" id="cd14014">
    <property type="entry name" value="STKc_PknB_like"/>
    <property type="match status" value="1"/>
</dbReference>
<dbReference type="NCBIfam" id="NF033483">
    <property type="entry name" value="PknB_PASTA_kin"/>
    <property type="match status" value="1"/>
</dbReference>
<dbReference type="CDD" id="cd06577">
    <property type="entry name" value="PASTA_pknB"/>
    <property type="match status" value="3"/>
</dbReference>
<keyword evidence="15" id="KW-1133">Transmembrane helix</keyword>
<feature type="binding site" evidence="13">
    <location>
        <position position="40"/>
    </location>
    <ligand>
        <name>ATP</name>
        <dbReference type="ChEBI" id="CHEBI:30616"/>
    </ligand>
</feature>
<evidence type="ECO:0000256" key="5">
    <source>
        <dbReference type="ARBA" id="ARBA00022741"/>
    </source>
</evidence>
<dbReference type="GO" id="GO:0007165">
    <property type="term" value="P:signal transduction"/>
    <property type="evidence" value="ECO:0007669"/>
    <property type="project" value="UniProtKB-ARBA"/>
</dbReference>
<dbReference type="EMBL" id="WJNH01000002">
    <property type="protein sequence ID" value="MRG85448.1"/>
    <property type="molecule type" value="Genomic_DNA"/>
</dbReference>
<keyword evidence="6 18" id="KW-0418">Kinase</keyword>